<reference evidence="2" key="1">
    <citation type="submission" date="2021-02" db="EMBL/GenBank/DDBJ databases">
        <title>Genome-Resolved Metagenomics of a Microbial Community Performing Photosynthetic Biological Nutrient Removal.</title>
        <authorList>
            <person name="Mcdaniel E.A."/>
        </authorList>
    </citation>
    <scope>NUCLEOTIDE SEQUENCE</scope>
    <source>
        <strain evidence="2">UWPOB_OBS1</strain>
    </source>
</reference>
<organism evidence="2 3">
    <name type="scientific">Candidatus Obscuribacter phosphatis</name>
    <dbReference type="NCBI Taxonomy" id="1906157"/>
    <lineage>
        <taxon>Bacteria</taxon>
        <taxon>Bacillati</taxon>
        <taxon>Candidatus Melainabacteria</taxon>
        <taxon>Candidatus Obscuribacterales</taxon>
        <taxon>Candidatus Obscuribacteraceae</taxon>
        <taxon>Candidatus Obscuribacter</taxon>
    </lineage>
</organism>
<keyword evidence="1" id="KW-0472">Membrane</keyword>
<keyword evidence="1" id="KW-0812">Transmembrane</keyword>
<gene>
    <name evidence="2" type="ORF">J0M35_12060</name>
</gene>
<feature type="transmembrane region" description="Helical" evidence="1">
    <location>
        <begin position="20"/>
        <end position="39"/>
    </location>
</feature>
<name>A0A8J7PGS2_9BACT</name>
<dbReference type="Proteomes" id="UP000664277">
    <property type="component" value="Unassembled WGS sequence"/>
</dbReference>
<keyword evidence="1" id="KW-1133">Transmembrane helix</keyword>
<evidence type="ECO:0000313" key="2">
    <source>
        <dbReference type="EMBL" id="MBN8661092.1"/>
    </source>
</evidence>
<dbReference type="EMBL" id="JAFLCK010000016">
    <property type="protein sequence ID" value="MBN8661092.1"/>
    <property type="molecule type" value="Genomic_DNA"/>
</dbReference>
<protein>
    <recommendedName>
        <fullName evidence="4">DUF1571 domain-containing protein</fullName>
    </recommendedName>
</protein>
<sequence>MSLRKLQSLVSRPILLKIAYLFFTYIYLVFLIAGSVLAAPPTDFDSKGPFQAEMVDGAGLIEKMVKEADSLKDYSLVFETITFKGKETINERGKLSFKKPKLMRLEEIGDYKKGSLAVLGKDGMVRAHAGGLIKFVTLTMRPDDKQLDAANGDKMEDSDLASLANLLARRIKEGNLSRATAKPVPCNLGNGTAYVLELFHKSNPTVCLKRVYVDPVSHLPLRWDDYDYKTPCTSKWFDIRTNIGLSDDLFKI</sequence>
<comment type="caution">
    <text evidence="2">The sequence shown here is derived from an EMBL/GenBank/DDBJ whole genome shotgun (WGS) entry which is preliminary data.</text>
</comment>
<dbReference type="Gene3D" id="2.50.20.10">
    <property type="entry name" value="Lipoprotein localisation LolA/LolB/LppX"/>
    <property type="match status" value="1"/>
</dbReference>
<evidence type="ECO:0008006" key="4">
    <source>
        <dbReference type="Google" id="ProtNLM"/>
    </source>
</evidence>
<dbReference type="AlphaFoldDB" id="A0A8J7PGS2"/>
<evidence type="ECO:0000313" key="3">
    <source>
        <dbReference type="Proteomes" id="UP000664277"/>
    </source>
</evidence>
<proteinExistence type="predicted"/>
<accession>A0A8J7PGS2</accession>
<evidence type="ECO:0000256" key="1">
    <source>
        <dbReference type="SAM" id="Phobius"/>
    </source>
</evidence>